<keyword evidence="4" id="KW-1185">Reference proteome</keyword>
<dbReference type="PANTHER" id="PTHR21064:SF5">
    <property type="entry name" value="SLR1880 PROTEIN"/>
    <property type="match status" value="1"/>
</dbReference>
<sequence length="360" mass="40625">MSTVIEDFNTIVSAFQIEGELLTAKPFGNGHINDTILSEFKTGTGIVHYIHQKINTSVFPQPEQVIENIALVTAWIREKLVQANADDIDRKTLTLIPARDGSLFYKSSRQGFWRTYSFIEESRCIEKIETANQAFVLGAAVGNFQNMLADYNKKPLHTTIKDFHNMRFRYHQLETAIRRDPAGRASSVQKEIAFLLARKNAMMVLTNALEKGLVPERIIHNDTKLNNLLFDAKTGAVLCLIDLDTVMPGTVLFDTGDMIRTACTTAEEDAPEDTVAFNTEFYAALIEGYVSSACSFLTEYEKSLIPVSGKVLTTIMAVRFLTDYLNGDVYYRITRPQHNLDRSRNQIALLKCMEKIIPDF</sequence>
<accession>A0A0B7GZH8</accession>
<gene>
    <name evidence="3" type="ORF">FUT82_16225</name>
    <name evidence="2" type="ORF">TPHV1_60025</name>
</gene>
<evidence type="ECO:0000313" key="5">
    <source>
        <dbReference type="Proteomes" id="UP000323594"/>
    </source>
</evidence>
<dbReference type="InterPro" id="IPR002575">
    <property type="entry name" value="Aminoglycoside_PTrfase"/>
</dbReference>
<dbReference type="InterPro" id="IPR050249">
    <property type="entry name" value="Pseudomonas-type_ThrB"/>
</dbReference>
<proteinExistence type="predicted"/>
<dbReference type="EMBL" id="CDNC01000048">
    <property type="protein sequence ID" value="CEM63037.1"/>
    <property type="molecule type" value="Genomic_DNA"/>
</dbReference>
<dbReference type="InterPro" id="IPR011009">
    <property type="entry name" value="Kinase-like_dom_sf"/>
</dbReference>
<dbReference type="Proteomes" id="UP000042527">
    <property type="component" value="Unassembled WGS sequence"/>
</dbReference>
<dbReference type="EMBL" id="CP042817">
    <property type="protein sequence ID" value="QEJ99378.1"/>
    <property type="molecule type" value="Genomic_DNA"/>
</dbReference>
<protein>
    <submittedName>
        <fullName evidence="3">Phosphotransferase</fullName>
    </submittedName>
</protein>
<name>A0A0B7GZH8_TREPH</name>
<dbReference type="Pfam" id="PF01636">
    <property type="entry name" value="APH"/>
    <property type="match status" value="1"/>
</dbReference>
<dbReference type="AlphaFoldDB" id="A0A0B7GZH8"/>
<feature type="domain" description="Aminoglycoside phosphotransferase" evidence="1">
    <location>
        <begin position="112"/>
        <end position="269"/>
    </location>
</feature>
<dbReference type="PANTHER" id="PTHR21064">
    <property type="entry name" value="AMINOGLYCOSIDE PHOSPHOTRANSFERASE DOMAIN-CONTAINING PROTEIN-RELATED"/>
    <property type="match status" value="1"/>
</dbReference>
<reference evidence="3 5" key="3">
    <citation type="submission" date="2019-08" db="EMBL/GenBank/DDBJ databases">
        <authorList>
            <person name="Kuhnert P."/>
        </authorList>
    </citation>
    <scope>NUCLEOTIDE SEQUENCE [LARGE SCALE GENOMIC DNA]</scope>
    <source>
        <strain evidence="3 5">B36.5</strain>
    </source>
</reference>
<dbReference type="Gene3D" id="3.90.1200.10">
    <property type="match status" value="1"/>
</dbReference>
<dbReference type="Proteomes" id="UP000323594">
    <property type="component" value="Chromosome"/>
</dbReference>
<dbReference type="RefSeq" id="WP_044634985.1">
    <property type="nucleotide sequence ID" value="NZ_CDNC01000048.1"/>
</dbReference>
<reference evidence="4" key="1">
    <citation type="submission" date="2015-01" db="EMBL/GenBank/DDBJ databases">
        <authorList>
            <person name="Manzoor Shahid"/>
            <person name="Zubair Saima"/>
        </authorList>
    </citation>
    <scope>NUCLEOTIDE SEQUENCE [LARGE SCALE GENOMIC DNA]</scope>
    <source>
        <strain evidence="4">V1</strain>
    </source>
</reference>
<evidence type="ECO:0000313" key="3">
    <source>
        <dbReference type="EMBL" id="QEJ99378.1"/>
    </source>
</evidence>
<evidence type="ECO:0000259" key="1">
    <source>
        <dbReference type="Pfam" id="PF01636"/>
    </source>
</evidence>
<dbReference type="OrthoDB" id="526037at2"/>
<dbReference type="SUPFAM" id="SSF56112">
    <property type="entry name" value="Protein kinase-like (PK-like)"/>
    <property type="match status" value="1"/>
</dbReference>
<organism evidence="2 4">
    <name type="scientific">Treponema phagedenis</name>
    <dbReference type="NCBI Taxonomy" id="162"/>
    <lineage>
        <taxon>Bacteria</taxon>
        <taxon>Pseudomonadati</taxon>
        <taxon>Spirochaetota</taxon>
        <taxon>Spirochaetia</taxon>
        <taxon>Spirochaetales</taxon>
        <taxon>Treponemataceae</taxon>
        <taxon>Treponema</taxon>
    </lineage>
</organism>
<evidence type="ECO:0000313" key="4">
    <source>
        <dbReference type="Proteomes" id="UP000042527"/>
    </source>
</evidence>
<dbReference type="GeneID" id="57754450"/>
<evidence type="ECO:0000313" key="2">
    <source>
        <dbReference type="EMBL" id="CEM63037.1"/>
    </source>
</evidence>
<reference evidence="2" key="2">
    <citation type="submission" date="2015-01" db="EMBL/GenBank/DDBJ databases">
        <authorList>
            <person name="Xiang T."/>
            <person name="Song Y."/>
            <person name="Huang L."/>
            <person name="Wang B."/>
            <person name="Wu P."/>
        </authorList>
    </citation>
    <scope>NUCLEOTIDE SEQUENCE [LARGE SCALE GENOMIC DNA]</scope>
    <source>
        <strain evidence="2">V1</strain>
    </source>
</reference>